<evidence type="ECO:0000313" key="2">
    <source>
        <dbReference type="EMBL" id="MBB6002263.1"/>
    </source>
</evidence>
<comment type="caution">
    <text evidence="2">The sequence shown here is derived from an EMBL/GenBank/DDBJ whole genome shotgun (WGS) entry which is preliminary data.</text>
</comment>
<gene>
    <name evidence="2" type="ORF">HNP25_000913</name>
</gene>
<keyword evidence="1" id="KW-1133">Transmembrane helix</keyword>
<evidence type="ECO:0000256" key="1">
    <source>
        <dbReference type="SAM" id="Phobius"/>
    </source>
</evidence>
<proteinExistence type="predicted"/>
<feature type="transmembrane region" description="Helical" evidence="1">
    <location>
        <begin position="57"/>
        <end position="74"/>
    </location>
</feature>
<dbReference type="Proteomes" id="UP000524404">
    <property type="component" value="Unassembled WGS sequence"/>
</dbReference>
<evidence type="ECO:0000313" key="3">
    <source>
        <dbReference type="Proteomes" id="UP000524404"/>
    </source>
</evidence>
<sequence length="83" mass="9473">MEKKKSVFDKLRPVLLSTILGILSVFIVAEIILIGFLIYVWYADPTNSSTNYLEEGIIITIILTALTYFMKIKFDKLVSAEKK</sequence>
<dbReference type="EMBL" id="JACHKT010000004">
    <property type="protein sequence ID" value="MBB6002263.1"/>
    <property type="molecule type" value="Genomic_DNA"/>
</dbReference>
<reference evidence="2 3" key="1">
    <citation type="submission" date="2020-08" db="EMBL/GenBank/DDBJ databases">
        <title>Functional genomics of gut bacteria from endangered species of beetles.</title>
        <authorList>
            <person name="Carlos-Shanley C."/>
        </authorList>
    </citation>
    <scope>NUCLEOTIDE SEQUENCE [LARGE SCALE GENOMIC DNA]</scope>
    <source>
        <strain evidence="2 3">S00070</strain>
    </source>
</reference>
<feature type="transmembrane region" description="Helical" evidence="1">
    <location>
        <begin position="20"/>
        <end position="42"/>
    </location>
</feature>
<keyword evidence="3" id="KW-1185">Reference proteome</keyword>
<keyword evidence="1" id="KW-0472">Membrane</keyword>
<keyword evidence="1" id="KW-0812">Transmembrane</keyword>
<dbReference type="RefSeq" id="WP_184130922.1">
    <property type="nucleotide sequence ID" value="NZ_JACHKT010000004.1"/>
</dbReference>
<name>A0A841EMM3_9BACT</name>
<protein>
    <submittedName>
        <fullName evidence="2">Uncharacterized protein</fullName>
    </submittedName>
</protein>
<organism evidence="2 3">
    <name type="scientific">Arcicella rosea</name>
    <dbReference type="NCBI Taxonomy" id="502909"/>
    <lineage>
        <taxon>Bacteria</taxon>
        <taxon>Pseudomonadati</taxon>
        <taxon>Bacteroidota</taxon>
        <taxon>Cytophagia</taxon>
        <taxon>Cytophagales</taxon>
        <taxon>Flectobacillaceae</taxon>
        <taxon>Arcicella</taxon>
    </lineage>
</organism>
<accession>A0A841EMM3</accession>
<dbReference type="AlphaFoldDB" id="A0A841EMM3"/>